<dbReference type="AlphaFoldDB" id="A0A3E3I8J4"/>
<keyword evidence="2" id="KW-0238">DNA-binding</keyword>
<keyword evidence="1" id="KW-0805">Transcription regulation</keyword>
<keyword evidence="6" id="KW-1185">Reference proteome</keyword>
<accession>A0A3E3I8J4</accession>
<organism evidence="5 6">
    <name type="scientific">Eisenbergiella massiliensis</name>
    <dbReference type="NCBI Taxonomy" id="1720294"/>
    <lineage>
        <taxon>Bacteria</taxon>
        <taxon>Bacillati</taxon>
        <taxon>Bacillota</taxon>
        <taxon>Clostridia</taxon>
        <taxon>Lachnospirales</taxon>
        <taxon>Lachnospiraceae</taxon>
        <taxon>Eisenbergiella</taxon>
    </lineage>
</organism>
<name>A0A3E3I8J4_9FIRM</name>
<evidence type="ECO:0000313" key="5">
    <source>
        <dbReference type="EMBL" id="RGE63372.1"/>
    </source>
</evidence>
<keyword evidence="3" id="KW-0804">Transcription</keyword>
<dbReference type="InterPro" id="IPR051081">
    <property type="entry name" value="HTH_MetalResp_TranReg"/>
</dbReference>
<gene>
    <name evidence="5" type="ORF">DXC51_05245</name>
</gene>
<evidence type="ECO:0000256" key="2">
    <source>
        <dbReference type="ARBA" id="ARBA00023125"/>
    </source>
</evidence>
<dbReference type="PANTHER" id="PTHR33154">
    <property type="entry name" value="TRANSCRIPTIONAL REGULATOR, ARSR FAMILY"/>
    <property type="match status" value="1"/>
</dbReference>
<evidence type="ECO:0000259" key="4">
    <source>
        <dbReference type="PROSITE" id="PS50987"/>
    </source>
</evidence>
<comment type="caution">
    <text evidence="5">The sequence shown here is derived from an EMBL/GenBank/DDBJ whole genome shotgun (WGS) entry which is preliminary data.</text>
</comment>
<dbReference type="Pfam" id="PF01022">
    <property type="entry name" value="HTH_5"/>
    <property type="match status" value="1"/>
</dbReference>
<dbReference type="InterPro" id="IPR036390">
    <property type="entry name" value="WH_DNA-bd_sf"/>
</dbReference>
<dbReference type="PROSITE" id="PS50987">
    <property type="entry name" value="HTH_ARSR_2"/>
    <property type="match status" value="1"/>
</dbReference>
<dbReference type="Proteomes" id="UP000260812">
    <property type="component" value="Unassembled WGS sequence"/>
</dbReference>
<protein>
    <submittedName>
        <fullName evidence="5">ArsR family transcriptional regulator</fullName>
    </submittedName>
</protein>
<dbReference type="GO" id="GO:0003677">
    <property type="term" value="F:DNA binding"/>
    <property type="evidence" value="ECO:0007669"/>
    <property type="project" value="UniProtKB-KW"/>
</dbReference>
<dbReference type="SUPFAM" id="SSF46785">
    <property type="entry name" value="Winged helix' DNA-binding domain"/>
    <property type="match status" value="1"/>
</dbReference>
<reference evidence="5" key="1">
    <citation type="submission" date="2018-08" db="EMBL/GenBank/DDBJ databases">
        <title>A genome reference for cultivated species of the human gut microbiota.</title>
        <authorList>
            <person name="Zou Y."/>
            <person name="Xue W."/>
            <person name="Luo G."/>
        </authorList>
    </citation>
    <scope>NUCLEOTIDE SEQUENCE [LARGE SCALE GENOMIC DNA]</scope>
    <source>
        <strain evidence="5">TF05-5AC</strain>
    </source>
</reference>
<dbReference type="CDD" id="cd00090">
    <property type="entry name" value="HTH_ARSR"/>
    <property type="match status" value="1"/>
</dbReference>
<proteinExistence type="predicted"/>
<sequence length="335" mass="38293">MDMEKTTGSNLNKYFEIIGLLYGCNHTNFIEKELWENAAAEYGIDGTQLFNKFGAIHKKYFTIFRQNMTFQKCEDFDFFFADDDFLILLQTICADNSEWFDNDFSGVTDDTIILAIINELLEGKEFDVVPPLNEIITLLQSTKYSTNICWKLMVLIQSPKKKMESLLNFIKQNIVAYQKAIDAIKKPLDKLLTDFPNGNYMSKNILKDVNPTPILIYPAIEIVNSRTAYVGLFAKDVYKHIEKVRSSQKKLLPALKALGDSSKFDILLTLLTAPKYNLELAEKLNLSAATVSHHMNVLLSNQLVNVEKKDGRVYYTISKETLRDLTNQISSIFSL</sequence>
<dbReference type="PRINTS" id="PR00778">
    <property type="entry name" value="HTHARSR"/>
</dbReference>
<dbReference type="SMART" id="SM00418">
    <property type="entry name" value="HTH_ARSR"/>
    <property type="match status" value="1"/>
</dbReference>
<dbReference type="EMBL" id="QVLV01000003">
    <property type="protein sequence ID" value="RGE63372.1"/>
    <property type="molecule type" value="Genomic_DNA"/>
</dbReference>
<dbReference type="GO" id="GO:0003700">
    <property type="term" value="F:DNA-binding transcription factor activity"/>
    <property type="evidence" value="ECO:0007669"/>
    <property type="project" value="InterPro"/>
</dbReference>
<feature type="domain" description="HTH arsR-type" evidence="4">
    <location>
        <begin position="244"/>
        <end position="335"/>
    </location>
</feature>
<evidence type="ECO:0000313" key="6">
    <source>
        <dbReference type="Proteomes" id="UP000260812"/>
    </source>
</evidence>
<evidence type="ECO:0000256" key="3">
    <source>
        <dbReference type="ARBA" id="ARBA00023163"/>
    </source>
</evidence>
<dbReference type="PANTHER" id="PTHR33154:SF18">
    <property type="entry name" value="ARSENICAL RESISTANCE OPERON REPRESSOR"/>
    <property type="match status" value="1"/>
</dbReference>
<dbReference type="Gene3D" id="1.10.10.10">
    <property type="entry name" value="Winged helix-like DNA-binding domain superfamily/Winged helix DNA-binding domain"/>
    <property type="match status" value="1"/>
</dbReference>
<evidence type="ECO:0000256" key="1">
    <source>
        <dbReference type="ARBA" id="ARBA00023015"/>
    </source>
</evidence>
<dbReference type="InterPro" id="IPR001845">
    <property type="entry name" value="HTH_ArsR_DNA-bd_dom"/>
</dbReference>
<dbReference type="InterPro" id="IPR011991">
    <property type="entry name" value="ArsR-like_HTH"/>
</dbReference>
<dbReference type="InterPro" id="IPR036388">
    <property type="entry name" value="WH-like_DNA-bd_sf"/>
</dbReference>